<keyword evidence="4" id="KW-0256">Endoplasmic reticulum</keyword>
<reference evidence="12 13" key="1">
    <citation type="journal article" date="2018" name="BMC Genomics">
        <title>Comparative genome analyses reveal sequence features reflecting distinct modes of host-adaptation between dicot and monocot powdery mildew.</title>
        <authorList>
            <person name="Wu Y."/>
            <person name="Ma X."/>
            <person name="Pan Z."/>
            <person name="Kale S.D."/>
            <person name="Song Y."/>
            <person name="King H."/>
            <person name="Zhang Q."/>
            <person name="Presley C."/>
            <person name="Deng X."/>
            <person name="Wei C.I."/>
            <person name="Xiao S."/>
        </authorList>
    </citation>
    <scope>NUCLEOTIDE SEQUENCE [LARGE SCALE GENOMIC DNA]</scope>
    <source>
        <strain evidence="12">UMSG2</strain>
    </source>
</reference>
<proteinExistence type="predicted"/>
<dbReference type="PANTHER" id="PTHR13466">
    <property type="entry name" value="TEX2 PROTEIN-RELATED"/>
    <property type="match status" value="1"/>
</dbReference>
<feature type="compositionally biased region" description="Basic and acidic residues" evidence="9">
    <location>
        <begin position="504"/>
        <end position="516"/>
    </location>
</feature>
<dbReference type="AlphaFoldDB" id="A0A420I5F0"/>
<dbReference type="InterPro" id="IPR058801">
    <property type="entry name" value="PDZD8_N"/>
</dbReference>
<dbReference type="GO" id="GO:1990456">
    <property type="term" value="P:mitochondrion-endoplasmic reticulum membrane tethering"/>
    <property type="evidence" value="ECO:0007669"/>
    <property type="project" value="TreeGrafter"/>
</dbReference>
<gene>
    <name evidence="12" type="ORF">OnM2_014006</name>
</gene>
<feature type="region of interest" description="Disordered" evidence="9">
    <location>
        <begin position="739"/>
        <end position="815"/>
    </location>
</feature>
<keyword evidence="3 10" id="KW-0812">Transmembrane</keyword>
<dbReference type="GO" id="GO:0015914">
    <property type="term" value="P:phospholipid transport"/>
    <property type="evidence" value="ECO:0007669"/>
    <property type="project" value="TreeGrafter"/>
</dbReference>
<name>A0A420I5F0_9PEZI</name>
<evidence type="ECO:0000313" key="12">
    <source>
        <dbReference type="EMBL" id="RKF64937.1"/>
    </source>
</evidence>
<evidence type="ECO:0000256" key="6">
    <source>
        <dbReference type="ARBA" id="ARBA00023055"/>
    </source>
</evidence>
<dbReference type="PROSITE" id="PS51847">
    <property type="entry name" value="SMP"/>
    <property type="match status" value="1"/>
</dbReference>
<dbReference type="GO" id="GO:0008289">
    <property type="term" value="F:lipid binding"/>
    <property type="evidence" value="ECO:0007669"/>
    <property type="project" value="UniProtKB-KW"/>
</dbReference>
<evidence type="ECO:0000256" key="8">
    <source>
        <dbReference type="ARBA" id="ARBA00023136"/>
    </source>
</evidence>
<feature type="compositionally biased region" description="Polar residues" evidence="9">
    <location>
        <begin position="654"/>
        <end position="664"/>
    </location>
</feature>
<dbReference type="GO" id="GO:0005789">
    <property type="term" value="C:endoplasmic reticulum membrane"/>
    <property type="evidence" value="ECO:0007669"/>
    <property type="project" value="UniProtKB-SubCell"/>
</dbReference>
<feature type="compositionally biased region" description="Polar residues" evidence="9">
    <location>
        <begin position="564"/>
        <end position="575"/>
    </location>
</feature>
<feature type="region of interest" description="Disordered" evidence="9">
    <location>
        <begin position="638"/>
        <end position="664"/>
    </location>
</feature>
<keyword evidence="8 10" id="KW-0472">Membrane</keyword>
<evidence type="ECO:0000256" key="4">
    <source>
        <dbReference type="ARBA" id="ARBA00022824"/>
    </source>
</evidence>
<feature type="region of interest" description="Disordered" evidence="9">
    <location>
        <begin position="860"/>
        <end position="887"/>
    </location>
</feature>
<feature type="domain" description="SMP-LTD" evidence="11">
    <location>
        <begin position="270"/>
        <end position="463"/>
    </location>
</feature>
<evidence type="ECO:0000256" key="3">
    <source>
        <dbReference type="ARBA" id="ARBA00022692"/>
    </source>
</evidence>
<evidence type="ECO:0000256" key="7">
    <source>
        <dbReference type="ARBA" id="ARBA00023121"/>
    </source>
</evidence>
<dbReference type="PANTHER" id="PTHR13466:SF19">
    <property type="entry name" value="NUCLEUS-VACUOLE JUNCTION PROTEIN 2"/>
    <property type="match status" value="1"/>
</dbReference>
<evidence type="ECO:0000256" key="1">
    <source>
        <dbReference type="ARBA" id="ARBA00004586"/>
    </source>
</evidence>
<dbReference type="STRING" id="212602.A0A420I5F0"/>
<accession>A0A420I5F0</accession>
<keyword evidence="13" id="KW-1185">Reference proteome</keyword>
<feature type="compositionally biased region" description="Acidic residues" evidence="9">
    <location>
        <begin position="877"/>
        <end position="887"/>
    </location>
</feature>
<evidence type="ECO:0000259" key="11">
    <source>
        <dbReference type="PROSITE" id="PS51847"/>
    </source>
</evidence>
<feature type="compositionally biased region" description="Basic and acidic residues" evidence="9">
    <location>
        <begin position="772"/>
        <end position="781"/>
    </location>
</feature>
<feature type="region of interest" description="Disordered" evidence="9">
    <location>
        <begin position="480"/>
        <end position="516"/>
    </location>
</feature>
<protein>
    <submittedName>
        <fullName evidence="12">Putative PH domain-containing protein</fullName>
    </submittedName>
</protein>
<dbReference type="GO" id="GO:0032865">
    <property type="term" value="C:ERMES complex"/>
    <property type="evidence" value="ECO:0007669"/>
    <property type="project" value="TreeGrafter"/>
</dbReference>
<evidence type="ECO:0000256" key="5">
    <source>
        <dbReference type="ARBA" id="ARBA00022989"/>
    </source>
</evidence>
<dbReference type="Pfam" id="PF15413">
    <property type="entry name" value="PH_11"/>
    <property type="match status" value="1"/>
</dbReference>
<dbReference type="EMBL" id="MCFK01001498">
    <property type="protein sequence ID" value="RKF64937.1"/>
    <property type="molecule type" value="Genomic_DNA"/>
</dbReference>
<dbReference type="Proteomes" id="UP000286134">
    <property type="component" value="Unassembled WGS sequence"/>
</dbReference>
<dbReference type="OrthoDB" id="26740at2759"/>
<evidence type="ECO:0000256" key="10">
    <source>
        <dbReference type="SAM" id="Phobius"/>
    </source>
</evidence>
<feature type="region of interest" description="Disordered" evidence="9">
    <location>
        <begin position="532"/>
        <end position="575"/>
    </location>
</feature>
<dbReference type="Pfam" id="PF26547">
    <property type="entry name" value="PDZD8_N"/>
    <property type="match status" value="1"/>
</dbReference>
<evidence type="ECO:0000256" key="9">
    <source>
        <dbReference type="SAM" id="MobiDB-lite"/>
    </source>
</evidence>
<comment type="caution">
    <text evidence="12">The sequence shown here is derived from an EMBL/GenBank/DDBJ whole genome shotgun (WGS) entry which is preliminary data.</text>
</comment>
<feature type="compositionally biased region" description="Low complexity" evidence="9">
    <location>
        <begin position="541"/>
        <end position="558"/>
    </location>
</feature>
<organism evidence="12 13">
    <name type="scientific">Erysiphe neolycopersici</name>
    <dbReference type="NCBI Taxonomy" id="212602"/>
    <lineage>
        <taxon>Eukaryota</taxon>
        <taxon>Fungi</taxon>
        <taxon>Dikarya</taxon>
        <taxon>Ascomycota</taxon>
        <taxon>Pezizomycotina</taxon>
        <taxon>Leotiomycetes</taxon>
        <taxon>Erysiphales</taxon>
        <taxon>Erysiphaceae</taxon>
        <taxon>Erysiphe</taxon>
    </lineage>
</organism>
<keyword evidence="6" id="KW-0445">Lipid transport</keyword>
<evidence type="ECO:0000256" key="2">
    <source>
        <dbReference type="ARBA" id="ARBA00022448"/>
    </source>
</evidence>
<dbReference type="CDD" id="cd21675">
    <property type="entry name" value="SMP_TEX2"/>
    <property type="match status" value="1"/>
</dbReference>
<sequence length="887" mass="99166">MEKLFEYLLVYIIGGLTFPFILIATFFVHAYVFLSIHNDTSHPNPTDSFIGPDEDVDLPYSTKKPGDEKLESWESSEAEVLGGYFAVSRDFKPGGINGQPLERITPTGSTVVSAPSQSVYQSMYRSIFERKANINQHEKSFRKPLKKGSNIFFVVLRHGHLILFDDSEQLEVRHVISLANFNVSIYAGGNDIPEGELFIKRNALCLSRRRDVAEIIPDGQTSKPFYLFSENSSNKEDFYFALLRNQKKHSKPLQYEINDIISLAQKLHSSEEHIHTRWLNAIIGRIFLALYKTSEMEEFFRAKIKKKISRVKTPGFLSEIVLQNINLGESAPIITNPKLKDLTINGELVVEADLRYSGNFRIEVAAIARIDLGAHFKAREVNLLLAVNLKKIEGHILLKIKPPPSNRLWMCFQTQPRIDMNIEPIVSSRQITYTLILRQIESRIKEVVAESLVYPNWDDSPFFGTENKLIRGGIWENNFDKNKPGNQTQKTVITKSEFSPQKNLETEENKEENNMFKPEREDALLLPLEANTPNKLVPPLSSRSNISQNSSPPMSLSSHKLETSLGNNRSPPSITEKSKILIPSSAYPISPSPSVSTDSTTVDAHKGLPIAEQSHVNAAFLSLSEMKSSLHTAAGASITPKSENYENNNSSSSKGQYSEIQPNTPFSMNKITIKSEKSEETPTKNSITEARHEVLASSVVQSSTGELKRLSLATVNNAAATAKKWGWNALHRNFDSKKNSILEGSTPRPLVLGRGQPLPPPVPKRKSVPIHEPTRDSEDVILHSSTENSPQKKSFLPPLELIKRNPGKSKNHTEDTDDLLIVPLSVAELEEGSEDDLKSSTNLTSDPLLLCDSSDQIFLGSSEDDDSVIPSWVTTPEPDDMGENMFK</sequence>
<comment type="subcellular location">
    <subcellularLocation>
        <location evidence="1">Endoplasmic reticulum membrane</location>
    </subcellularLocation>
</comment>
<keyword evidence="5 10" id="KW-1133">Transmembrane helix</keyword>
<feature type="compositionally biased region" description="Polar residues" evidence="9">
    <location>
        <begin position="484"/>
        <end position="501"/>
    </location>
</feature>
<keyword evidence="7" id="KW-0446">Lipid-binding</keyword>
<dbReference type="InterPro" id="IPR031468">
    <property type="entry name" value="SMP_LBD"/>
</dbReference>
<feature type="transmembrane region" description="Helical" evidence="10">
    <location>
        <begin position="7"/>
        <end position="34"/>
    </location>
</feature>
<feature type="compositionally biased region" description="Polar residues" evidence="9">
    <location>
        <begin position="783"/>
        <end position="792"/>
    </location>
</feature>
<evidence type="ECO:0000313" key="13">
    <source>
        <dbReference type="Proteomes" id="UP000286134"/>
    </source>
</evidence>
<keyword evidence="2" id="KW-0813">Transport</keyword>